<organism evidence="2 3">
    <name type="scientific">Kingella pumchi</name>
    <dbReference type="NCBI Taxonomy" id="2779506"/>
    <lineage>
        <taxon>Bacteria</taxon>
        <taxon>Pseudomonadati</taxon>
        <taxon>Pseudomonadota</taxon>
        <taxon>Betaproteobacteria</taxon>
        <taxon>Neisseriales</taxon>
        <taxon>Neisseriaceae</taxon>
        <taxon>Kingella</taxon>
    </lineage>
</organism>
<reference evidence="2 3" key="1">
    <citation type="submission" date="2022-02" db="EMBL/GenBank/DDBJ databases">
        <title>Genome sequence data of Kingella unionensis sp. nov. strain CICC 24913 (CCUG 75125).</title>
        <authorList>
            <person name="Xiao M."/>
        </authorList>
    </citation>
    <scope>NUCLEOTIDE SEQUENCE [LARGE SCALE GENOMIC DNA]</scope>
    <source>
        <strain evidence="2 3">CICC 24913</strain>
    </source>
</reference>
<evidence type="ECO:0000313" key="2">
    <source>
        <dbReference type="EMBL" id="MCG6503452.1"/>
    </source>
</evidence>
<accession>A0ABS9NLK3</accession>
<evidence type="ECO:0000256" key="1">
    <source>
        <dbReference type="SAM" id="MobiDB-lite"/>
    </source>
</evidence>
<protein>
    <submittedName>
        <fullName evidence="2">Uncharacterized protein</fullName>
    </submittedName>
</protein>
<feature type="region of interest" description="Disordered" evidence="1">
    <location>
        <begin position="242"/>
        <end position="272"/>
    </location>
</feature>
<comment type="caution">
    <text evidence="2">The sequence shown here is derived from an EMBL/GenBank/DDBJ whole genome shotgun (WGS) entry which is preliminary data.</text>
</comment>
<name>A0ABS9NLK3_9NEIS</name>
<proteinExistence type="predicted"/>
<keyword evidence="3" id="KW-1185">Reference proteome</keyword>
<gene>
    <name evidence="2" type="ORF">MB824_02945</name>
</gene>
<sequence length="272" mass="30892">MLRHRHAGVVNVADGRIPEKQPENGIEGEMLVRADSASKERTATAGITLGVGDHLALRLEGLSRKSDLYKVPGVKLEETVYRLPDSNNKSHVGTVGLSYVGEKGYLGAAYSYRNDDYGVVGHNHMYDPCSAHIFDPENRKYYQNRDYLLMYPHLMDDSDLKRELHFHCGTPHEENQPRSHDNIYGHHHDHSSPGPQIALFSRRLDLRGEWRQPFAWLDKIKISAARADYRHDELNDGKFYTDPYYPEDKQRRSADTAAQAKVAPTPCLPTKG</sequence>
<dbReference type="SUPFAM" id="SSF56935">
    <property type="entry name" value="Porins"/>
    <property type="match status" value="1"/>
</dbReference>
<dbReference type="Proteomes" id="UP001298424">
    <property type="component" value="Unassembled WGS sequence"/>
</dbReference>
<evidence type="ECO:0000313" key="3">
    <source>
        <dbReference type="Proteomes" id="UP001298424"/>
    </source>
</evidence>
<dbReference type="RefSeq" id="WP_238745816.1">
    <property type="nucleotide sequence ID" value="NZ_JAKOOW010000009.1"/>
</dbReference>
<dbReference type="EMBL" id="JAKOOW010000009">
    <property type="protein sequence ID" value="MCG6503452.1"/>
    <property type="molecule type" value="Genomic_DNA"/>
</dbReference>